<accession>A0A8D0PU86</accession>
<sequence>SYSGKSSIHGCGQGQDDGQHVAHRTRWHLLDNLIFTGIFEASTACELTLCDCDRFKKTKSKNRPKASCISILFGVLKEHD</sequence>
<dbReference type="Ensembl" id="ENSSSCT00015094950.1">
    <property type="protein sequence ID" value="ENSSSCP00015038964.1"/>
    <property type="gene ID" value="ENSSSCG00015070797.1"/>
</dbReference>
<dbReference type="Ensembl" id="ENSSSCT00050030425.1">
    <property type="protein sequence ID" value="ENSSSCP00050012683.1"/>
    <property type="gene ID" value="ENSSSCG00050022545.1"/>
</dbReference>
<evidence type="ECO:0000313" key="2">
    <source>
        <dbReference type="Proteomes" id="UP000694726"/>
    </source>
</evidence>
<protein>
    <submittedName>
        <fullName evidence="1">Uncharacterized protein</fullName>
    </submittedName>
</protein>
<name>A0A8D0PU86_PIG</name>
<reference evidence="1" key="1">
    <citation type="submission" date="2025-05" db="UniProtKB">
        <authorList>
            <consortium name="Ensembl"/>
        </authorList>
    </citation>
    <scope>IDENTIFICATION</scope>
</reference>
<proteinExistence type="predicted"/>
<organism evidence="1 2">
    <name type="scientific">Sus scrofa</name>
    <name type="common">Pig</name>
    <dbReference type="NCBI Taxonomy" id="9823"/>
    <lineage>
        <taxon>Eukaryota</taxon>
        <taxon>Metazoa</taxon>
        <taxon>Chordata</taxon>
        <taxon>Craniata</taxon>
        <taxon>Vertebrata</taxon>
        <taxon>Euteleostomi</taxon>
        <taxon>Mammalia</taxon>
        <taxon>Eutheria</taxon>
        <taxon>Laurasiatheria</taxon>
        <taxon>Artiodactyla</taxon>
        <taxon>Suina</taxon>
        <taxon>Suidae</taxon>
        <taxon>Sus</taxon>
    </lineage>
</organism>
<dbReference type="Proteomes" id="UP000694726">
    <property type="component" value="Unplaced"/>
</dbReference>
<dbReference type="Proteomes" id="UP000694571">
    <property type="component" value="Unplaced"/>
</dbReference>
<evidence type="ECO:0000313" key="1">
    <source>
        <dbReference type="Ensembl" id="ENSSSCP00015038964.1"/>
    </source>
</evidence>
<dbReference type="AlphaFoldDB" id="A0A8D0PU86"/>